<keyword evidence="2" id="KW-1185">Reference proteome</keyword>
<name>A0ABV7ACQ0_9RHOB</name>
<dbReference type="Pfam" id="PF20291">
    <property type="entry name" value="MC5"/>
    <property type="match status" value="1"/>
</dbReference>
<sequence>MGQAMIGRLWFPQLDVYDAVRRIGGLIGLWSDATRPSPERLFILDFYLSNAPLLHKTRMPQEVRKAFGELRIPRPEKGFVVYPSSQLLFQKMDEVQRQAFRTLSGKGLIELPELDNGSVTPSDEGRILFEAEFLPLFSESERRLGDFLVHKFGPTTRTISDIRQSTGLRRLVR</sequence>
<gene>
    <name evidence="1" type="ORF">ACFOES_01925</name>
</gene>
<dbReference type="EMBL" id="JBHRSK010000002">
    <property type="protein sequence ID" value="MFC2966840.1"/>
    <property type="molecule type" value="Genomic_DNA"/>
</dbReference>
<comment type="caution">
    <text evidence="1">The sequence shown here is derived from an EMBL/GenBank/DDBJ whole genome shotgun (WGS) entry which is preliminary data.</text>
</comment>
<evidence type="ECO:0000313" key="2">
    <source>
        <dbReference type="Proteomes" id="UP001595443"/>
    </source>
</evidence>
<proteinExistence type="predicted"/>
<evidence type="ECO:0000313" key="1">
    <source>
        <dbReference type="EMBL" id="MFC2966840.1"/>
    </source>
</evidence>
<dbReference type="Proteomes" id="UP001595443">
    <property type="component" value="Unassembled WGS sequence"/>
</dbReference>
<organism evidence="1 2">
    <name type="scientific">Acidimangrovimonas pyrenivorans</name>
    <dbReference type="NCBI Taxonomy" id="2030798"/>
    <lineage>
        <taxon>Bacteria</taxon>
        <taxon>Pseudomonadati</taxon>
        <taxon>Pseudomonadota</taxon>
        <taxon>Alphaproteobacteria</taxon>
        <taxon>Rhodobacterales</taxon>
        <taxon>Paracoccaceae</taxon>
        <taxon>Acidimangrovimonas</taxon>
    </lineage>
</organism>
<accession>A0ABV7ACQ0</accession>
<dbReference type="RefSeq" id="WP_377831465.1">
    <property type="nucleotide sequence ID" value="NZ_JBHRSK010000002.1"/>
</dbReference>
<reference evidence="2" key="1">
    <citation type="journal article" date="2019" name="Int. J. Syst. Evol. Microbiol.">
        <title>The Global Catalogue of Microorganisms (GCM) 10K type strain sequencing project: providing services to taxonomists for standard genome sequencing and annotation.</title>
        <authorList>
            <consortium name="The Broad Institute Genomics Platform"/>
            <consortium name="The Broad Institute Genome Sequencing Center for Infectious Disease"/>
            <person name="Wu L."/>
            <person name="Ma J."/>
        </authorList>
    </citation>
    <scope>NUCLEOTIDE SEQUENCE [LARGE SCALE GENOMIC DNA]</scope>
    <source>
        <strain evidence="2">KCTC 62192</strain>
    </source>
</reference>
<protein>
    <submittedName>
        <fullName evidence="1">ABC-three component system middle component 5</fullName>
    </submittedName>
</protein>
<dbReference type="InterPro" id="IPR046901">
    <property type="entry name" value="ABC-3C_MC5"/>
</dbReference>